<sequence length="2405" mass="257155">MATQPDHCTTGPGCVYPLERKSGHHYGFSIFSLGQGLEIFKWGGPHIWTAGTGKIKMPPQTWNIGPRPQLIHATEKRLRPIVGGLVFSRSGAGTAGKWLLLVALCYCLHWCSAADAPVTLLPPNHVVEGQLASNSYRYYEVVGSGRSGQDLVLTATPLGGDVDLYVSLGSDLALPTRERYEWASSHLGADSLVIVDEDPKNCQHQPPAHPGQAPAACVYRVGVFGYLGGGFSLLARWNNSEPVPLALGRPQSDAVTAGTFRQYSFDLSPKALAGDGGGQGADASTGATPAVDLEVLLHPLLGDPDMYVTLDGERPGGEHYQYQSSDWGAAVDRIVLGPHDPRFQRWCPEGRCQVRIGVFGFREASFSLLLSAFTEPIRLQLDQPISLTLRPTLAQRLTVPWPGAADVGSLRVSVSPQSGPAPRLYASCRSSRPNATVHDWELEGTATLSGQSLVIDTALGTNKGCDAGSNLTLAVAADSLASLSLLVSTDAAGSIPRLLPGLQTPGRAHNGAMAYFAVRVGGADYTDVELVLTVTSGEADMYVSDSYEGRPRIDATTGVVSSYSLSSAQEGDDRLTVKHSLFKDCGARAGRDGKGGGGGSGCFAIVGVLGRQFASSEFRLLAKTLDSTLTLHDGVAVRDTVAAKAYAWYKILVVNPQLDLTLALTPLSGDPDLYVGVPPVMRPTKGNHTWASRSFGADSLTVQAAELRGHCEPDPSLGVGCPVYVGVYAWSRASFSIMASLNTGWLNPSVLIPGLPQSGEVAKSAYHYYQFRIPAGVDGAVEPLVRITLLPEDDTDQDLYVTFSAEKEPGKENFDARSTSWSDNDEVLLAPGGPHYCTGCSVYVAVYGYDAGPYSLVATLSTTQQQLQLGVPVRGAVAAASSSFYVVDWQGGSEGGGQGGEALGLAVTLTPEAGRPQVYASCSLAYPNATTHMWALDSREDQVLHVNVSSGTGPGGAPCRHPGKLWLAVAAPRGGGGAASYSLLVAADNASTSMPLLVPGTPTAGMVRFHRFQYYQVRTGAGNVDMDVVLSVIRGQADVFVSQTFEGRPVYDAAHNKVRNWTAKSTSRGSDRLLVPRTLFPPCEKDCYFVLGVFGKSVVPPARYSLVARRAEGIVALQDGVALRDEVGEGEYLYFSFKLTDPEADVSIHLTPFNGDPDLFVAPAPNARPSATNHTWASRSLGPDTLTLQCSDMKTHCAPDPSRGLACDYFISVYGYENASFSLLVSLHQGWREPIELFPGLPQAGEVNEGEYVYYSFYVPPDTVSLQFVLTPQDLWGEDKDEADDWDVWSDDWDDVADQDLFLTTSRDREPGEDTFDLRSTSWAGVEEITYSAAELQEEGVFCTGCTVYLAVYGYAGQGGEYTLRVETGLVTLQNAVPVTGHLVKGGAAHYKIYSRDSNAHLLFSAVTLSGDADLYILAVEPPAADDDNEDTQEVLPSKEHYHWKGDQVGDDVVEIVPSDAHFCSECDFLVTVAAFTNTSYVLTASVEAMSIVPLAGGRPQVGHVDRDNMQYFSAVLGSSTEGLRVSLTLFSGHAEIFVADRVDPSRLPLPEDPTSWRYSSRSNSRGRNEVVIPGPHRNRTRFAIGVRGLEDASTFSILASFSQSLIFLQEGVPVQQSLAPGRMAWFVHRLARKEDVRVAVTALSGDPDILASTLHPRPACVRPPGSSEGETGTASYVCGNYTWMAQTYQSDELVILHDLPCEEVGNTRVNTSACAPYMLSPGHSLYVGVFAYDNTADTTFTLTLTTGSGHTKLLPGRPQHGNTRLGAICKRRRADGSCDTSTAEPPADSSKAYVAYYRFLVSPPSALFGEDEAAHVSVVLEPVCNATTFTWEGLETCRVGCPCDPLELYVWSCAESQCTSEDEYPHPDHYQTRHIAAQAYNTVFLAHDKYNPNNGFCNPQTAGEPCLYFITVYHPEGGGVSRAVEGGGFTITASTNHDVTILPTRRHPPPPDGLVSSNLEAVDITVGGRMGSKRYQMYAQQGGDVQLVLEPCTGSMSLAVCDGSCVGLYPTEHDYRYLADSTQTCTREGCRPLPGAQAMPRIDIKGVAEDSLFVAVNGTGVYSLRVAMTTEGHAIAPVLAPATGSPAPSLKHVHRDSVTVTWPAATLTVPGKKSGRGGGRGMQAHGVRYKVFAFPEAVLQAFRQSASPAEAPVLHTVCGVERYAARGQTAETTGEGPLPTSYVGDVAEGMTTHTVTGLAPGTEYLFMVVGSCDQACLRANSKSAGGEILPCGGAVPCQDQRSLYPPTRATTASGAWVGGVGSGARELWRWVLLVIGILAIVGFLVRRKILHRGGGSGGVLGRNGLREGRSRVGRPQQVDYEMTVSPTGSCAAGQPRNEFASPRDGRGAGRGRYEGRCFQPIDPLGLDPGGGNRRVQRPNAAQRPSAGGLRQYHPAWHLCAATNE</sequence>
<accession>W7U7H0</accession>
<feature type="compositionally biased region" description="Low complexity" evidence="6">
    <location>
        <begin position="1556"/>
        <end position="1566"/>
    </location>
</feature>
<evidence type="ECO:0000256" key="2">
    <source>
        <dbReference type="ARBA" id="ARBA00008960"/>
    </source>
</evidence>
<comment type="caution">
    <text evidence="8">The sequence shown here is derived from an EMBL/GenBank/DDBJ whole genome shotgun (WGS) entry which is preliminary data.</text>
</comment>
<gene>
    <name evidence="8" type="ORF">Naga_100002g118</name>
</gene>
<keyword evidence="4" id="KW-0732">Signal</keyword>
<keyword evidence="7" id="KW-0812">Transmembrane</keyword>
<evidence type="ECO:0000256" key="1">
    <source>
        <dbReference type="ARBA" id="ARBA00004613"/>
    </source>
</evidence>
<dbReference type="Gene3D" id="2.60.120.380">
    <property type="match status" value="3"/>
</dbReference>
<dbReference type="EMBL" id="AZIL01000274">
    <property type="protein sequence ID" value="EWM28829.1"/>
    <property type="molecule type" value="Genomic_DNA"/>
</dbReference>
<evidence type="ECO:0000256" key="3">
    <source>
        <dbReference type="ARBA" id="ARBA00022525"/>
    </source>
</evidence>
<evidence type="ECO:0000256" key="7">
    <source>
        <dbReference type="SAM" id="Phobius"/>
    </source>
</evidence>
<comment type="similarity">
    <text evidence="2">Belongs to the UPF0669 family.</text>
</comment>
<dbReference type="GO" id="GO:0005576">
    <property type="term" value="C:extracellular region"/>
    <property type="evidence" value="ECO:0007669"/>
    <property type="project" value="UniProtKB-SubCell"/>
</dbReference>
<keyword evidence="7" id="KW-0472">Membrane</keyword>
<evidence type="ECO:0000313" key="9">
    <source>
        <dbReference type="Proteomes" id="UP000019335"/>
    </source>
</evidence>
<evidence type="ECO:0000256" key="5">
    <source>
        <dbReference type="ARBA" id="ARBA00023180"/>
    </source>
</evidence>
<keyword evidence="3" id="KW-0964">Secreted</keyword>
<reference evidence="8 9" key="1">
    <citation type="journal article" date="2014" name="Mol. Plant">
        <title>Chromosome Scale Genome Assembly and Transcriptome Profiling of Nannochloropsis gaditana in Nitrogen Depletion.</title>
        <authorList>
            <person name="Corteggiani Carpinelli E."/>
            <person name="Telatin A."/>
            <person name="Vitulo N."/>
            <person name="Forcato C."/>
            <person name="D'Angelo M."/>
            <person name="Schiavon R."/>
            <person name="Vezzi A."/>
            <person name="Giacometti G.M."/>
            <person name="Morosinotto T."/>
            <person name="Valle G."/>
        </authorList>
    </citation>
    <scope>NUCLEOTIDE SEQUENCE [LARGE SCALE GENOMIC DNA]</scope>
    <source>
        <strain evidence="8 9">B-31</strain>
    </source>
</reference>
<dbReference type="PANTHER" id="PTHR31703:SF2">
    <property type="entry name" value="UPF0669 PROTEIN C6ORF120"/>
    <property type="match status" value="1"/>
</dbReference>
<dbReference type="OrthoDB" id="188939at2759"/>
<organism evidence="8 9">
    <name type="scientific">Nannochloropsis gaditana</name>
    <dbReference type="NCBI Taxonomy" id="72520"/>
    <lineage>
        <taxon>Eukaryota</taxon>
        <taxon>Sar</taxon>
        <taxon>Stramenopiles</taxon>
        <taxon>Ochrophyta</taxon>
        <taxon>Eustigmatophyceae</taxon>
        <taxon>Eustigmatales</taxon>
        <taxon>Monodopsidaceae</taxon>
        <taxon>Nannochloropsis</taxon>
    </lineage>
</organism>
<feature type="transmembrane region" description="Helical" evidence="7">
    <location>
        <begin position="2268"/>
        <end position="2286"/>
    </location>
</feature>
<comment type="subcellular location">
    <subcellularLocation>
        <location evidence="1">Secreted</location>
    </subcellularLocation>
</comment>
<evidence type="ECO:0000256" key="6">
    <source>
        <dbReference type="SAM" id="MobiDB-lite"/>
    </source>
</evidence>
<feature type="region of interest" description="Disordered" evidence="6">
    <location>
        <begin position="2326"/>
        <end position="2390"/>
    </location>
</feature>
<evidence type="ECO:0000256" key="4">
    <source>
        <dbReference type="ARBA" id="ARBA00022729"/>
    </source>
</evidence>
<feature type="compositionally biased region" description="Basic and acidic residues" evidence="6">
    <location>
        <begin position="2342"/>
        <end position="2356"/>
    </location>
</feature>
<feature type="region of interest" description="Disordered" evidence="6">
    <location>
        <begin position="1554"/>
        <end position="1575"/>
    </location>
</feature>
<protein>
    <submittedName>
        <fullName evidence="8">Uncharacterized protein</fullName>
    </submittedName>
</protein>
<dbReference type="InterPro" id="IPR031420">
    <property type="entry name" value="UPF0669"/>
</dbReference>
<name>W7U7H0_9STRA</name>
<keyword evidence="9" id="KW-1185">Reference proteome</keyword>
<keyword evidence="7" id="KW-1133">Transmembrane helix</keyword>
<proteinExistence type="inferred from homology"/>
<dbReference type="Proteomes" id="UP000019335">
    <property type="component" value="Chromosome 4"/>
</dbReference>
<evidence type="ECO:0000313" key="8">
    <source>
        <dbReference type="EMBL" id="EWM28829.1"/>
    </source>
</evidence>
<dbReference type="PANTHER" id="PTHR31703">
    <property type="entry name" value="UPF0669 PROTEIN C6ORF120"/>
    <property type="match status" value="1"/>
</dbReference>
<keyword evidence="5" id="KW-0325">Glycoprotein</keyword>